<dbReference type="AlphaFoldDB" id="F5J074"/>
<evidence type="ECO:0000313" key="3">
    <source>
        <dbReference type="Proteomes" id="UP000004913"/>
    </source>
</evidence>
<keyword evidence="1" id="KW-1133">Transmembrane helix</keyword>
<proteinExistence type="predicted"/>
<keyword evidence="1" id="KW-0472">Membrane</keyword>
<dbReference type="Proteomes" id="UP000004913">
    <property type="component" value="Unassembled WGS sequence"/>
</dbReference>
<accession>F5J074</accession>
<reference evidence="2 3" key="1">
    <citation type="submission" date="2011-04" db="EMBL/GenBank/DDBJ databases">
        <title>The Genome Sequence of Dysgonomonas gadei ATCC BAA-286.</title>
        <authorList>
            <consortium name="The Broad Institute Genome Sequencing Platform"/>
            <person name="Earl A."/>
            <person name="Ward D."/>
            <person name="Feldgarden M."/>
            <person name="Gevers D."/>
            <person name="Pudlo N."/>
            <person name="Martens E."/>
            <person name="Allen-Vercoe E."/>
            <person name="Young S.K."/>
            <person name="Zeng Q."/>
            <person name="Gargeya S."/>
            <person name="Fitzgerald M."/>
            <person name="Haas B."/>
            <person name="Abouelleil A."/>
            <person name="Alvarado L."/>
            <person name="Arachchi H.M."/>
            <person name="Berlin A."/>
            <person name="Brown A."/>
            <person name="Chapman S.B."/>
            <person name="Chen Z."/>
            <person name="Dunbar C."/>
            <person name="Freedman E."/>
            <person name="Gearin G."/>
            <person name="Gellesch M."/>
            <person name="Goldberg J."/>
            <person name="Griggs A."/>
            <person name="Gujja S."/>
            <person name="Heiman D."/>
            <person name="Howarth C."/>
            <person name="Larson L."/>
            <person name="Lui A."/>
            <person name="MacDonald P.J.P."/>
            <person name="Mehta T."/>
            <person name="Montmayeur A."/>
            <person name="Murphy C."/>
            <person name="Neiman D."/>
            <person name="Pearson M."/>
            <person name="Priest M."/>
            <person name="Roberts A."/>
            <person name="Saif S."/>
            <person name="Shea T."/>
            <person name="Shenoy N."/>
            <person name="Sisk P."/>
            <person name="Stolte C."/>
            <person name="Sykes S."/>
            <person name="Yandava C."/>
            <person name="Wortman J."/>
            <person name="Nusbaum C."/>
            <person name="Birren B."/>
        </authorList>
    </citation>
    <scope>NUCLEOTIDE SEQUENCE [LARGE SCALE GENOMIC DNA]</scope>
    <source>
        <strain evidence="2 3">ATCC BAA-286</strain>
    </source>
</reference>
<organism evidence="2 3">
    <name type="scientific">Dysgonomonas gadei ATCC BAA-286</name>
    <dbReference type="NCBI Taxonomy" id="742766"/>
    <lineage>
        <taxon>Bacteria</taxon>
        <taxon>Pseudomonadati</taxon>
        <taxon>Bacteroidota</taxon>
        <taxon>Bacteroidia</taxon>
        <taxon>Bacteroidales</taxon>
        <taxon>Dysgonomonadaceae</taxon>
        <taxon>Dysgonomonas</taxon>
    </lineage>
</organism>
<evidence type="ECO:0000256" key="1">
    <source>
        <dbReference type="SAM" id="Phobius"/>
    </source>
</evidence>
<gene>
    <name evidence="2" type="ORF">HMPREF9455_02741</name>
</gene>
<evidence type="ECO:0000313" key="2">
    <source>
        <dbReference type="EMBL" id="EGK00952.1"/>
    </source>
</evidence>
<dbReference type="EMBL" id="ADLV01000032">
    <property type="protein sequence ID" value="EGK00952.1"/>
    <property type="molecule type" value="Genomic_DNA"/>
</dbReference>
<feature type="transmembrane region" description="Helical" evidence="1">
    <location>
        <begin position="12"/>
        <end position="30"/>
    </location>
</feature>
<comment type="caution">
    <text evidence="2">The sequence shown here is derived from an EMBL/GenBank/DDBJ whole genome shotgun (WGS) entry which is preliminary data.</text>
</comment>
<dbReference type="STRING" id="742766.HMPREF9455_02741"/>
<keyword evidence="1" id="KW-0812">Transmembrane</keyword>
<protein>
    <submittedName>
        <fullName evidence="2">Uncharacterized protein</fullName>
    </submittedName>
</protein>
<name>F5J074_9BACT</name>
<dbReference type="HOGENOM" id="CLU_1862020_0_0_10"/>
<keyword evidence="3" id="KW-1185">Reference proteome</keyword>
<sequence length="137" mass="15801">MLKPDTSDIFFIIFYSVIFAFINHSWLNLFTSRVTKIYTTIGHRSVAYVKNTFFSKQLAVNQLVTRNCPQGEEITFAEAKARQTCNFFQKVTKVTHISVNSQQLAVNNRTPFILIVSPPRARAVKFSTLFCYFLLSF</sequence>